<evidence type="ECO:0000259" key="9">
    <source>
        <dbReference type="SMART" id="SM00387"/>
    </source>
</evidence>
<dbReference type="GO" id="GO:0046983">
    <property type="term" value="F:protein dimerization activity"/>
    <property type="evidence" value="ECO:0007669"/>
    <property type="project" value="InterPro"/>
</dbReference>
<dbReference type="GO" id="GO:0000155">
    <property type="term" value="F:phosphorelay sensor kinase activity"/>
    <property type="evidence" value="ECO:0007669"/>
    <property type="project" value="InterPro"/>
</dbReference>
<evidence type="ECO:0000256" key="3">
    <source>
        <dbReference type="ARBA" id="ARBA00022553"/>
    </source>
</evidence>
<reference evidence="10 11" key="1">
    <citation type="submission" date="2017-02" db="EMBL/GenBank/DDBJ databases">
        <title>Prevalence of linear plasmids in Cutibacterium acnes isolates obtained from cancerous prostatic tissue.</title>
        <authorList>
            <person name="Davidsson S."/>
            <person name="Bruggemann H."/>
        </authorList>
    </citation>
    <scope>NUCLEOTIDE SEQUENCE [LARGE SCALE GENOMIC DNA]</scope>
    <source>
        <strain evidence="10 11">11-78</strain>
    </source>
</reference>
<evidence type="ECO:0000313" key="11">
    <source>
        <dbReference type="Proteomes" id="UP000226191"/>
    </source>
</evidence>
<dbReference type="InterPro" id="IPR011712">
    <property type="entry name" value="Sig_transdc_His_kin_sub3_dim/P"/>
</dbReference>
<evidence type="ECO:0000256" key="7">
    <source>
        <dbReference type="ARBA" id="ARBA00022840"/>
    </source>
</evidence>
<evidence type="ECO:0000256" key="2">
    <source>
        <dbReference type="ARBA" id="ARBA00012438"/>
    </source>
</evidence>
<dbReference type="Gene3D" id="3.30.565.10">
    <property type="entry name" value="Histidine kinase-like ATPase, C-terminal domain"/>
    <property type="match status" value="1"/>
</dbReference>
<dbReference type="OrthoDB" id="3217947at2"/>
<dbReference type="Pfam" id="PF07730">
    <property type="entry name" value="HisKA_3"/>
    <property type="match status" value="1"/>
</dbReference>
<keyword evidence="8" id="KW-0902">Two-component regulatory system</keyword>
<keyword evidence="5" id="KW-0547">Nucleotide-binding</keyword>
<dbReference type="SUPFAM" id="SSF55874">
    <property type="entry name" value="ATPase domain of HSP90 chaperone/DNA topoisomerase II/histidine kinase"/>
    <property type="match status" value="1"/>
</dbReference>
<organism evidence="10 11">
    <name type="scientific">Cutibacterium acnes</name>
    <name type="common">Propionibacterium acnes</name>
    <dbReference type="NCBI Taxonomy" id="1747"/>
    <lineage>
        <taxon>Bacteria</taxon>
        <taxon>Bacillati</taxon>
        <taxon>Actinomycetota</taxon>
        <taxon>Actinomycetes</taxon>
        <taxon>Propionibacteriales</taxon>
        <taxon>Propionibacteriaceae</taxon>
        <taxon>Cutibacterium</taxon>
    </lineage>
</organism>
<evidence type="ECO:0000256" key="1">
    <source>
        <dbReference type="ARBA" id="ARBA00000085"/>
    </source>
</evidence>
<dbReference type="AlphaFoldDB" id="A0A8B2VNQ7"/>
<dbReference type="Pfam" id="PF02518">
    <property type="entry name" value="HATPase_c"/>
    <property type="match status" value="1"/>
</dbReference>
<evidence type="ECO:0000256" key="4">
    <source>
        <dbReference type="ARBA" id="ARBA00022679"/>
    </source>
</evidence>
<keyword evidence="7" id="KW-0067">ATP-binding</keyword>
<accession>A0A8B2VNQ7</accession>
<evidence type="ECO:0000256" key="6">
    <source>
        <dbReference type="ARBA" id="ARBA00022777"/>
    </source>
</evidence>
<keyword evidence="4" id="KW-0808">Transferase</keyword>
<proteinExistence type="predicted"/>
<keyword evidence="6 10" id="KW-0418">Kinase</keyword>
<comment type="catalytic activity">
    <reaction evidence="1">
        <text>ATP + protein L-histidine = ADP + protein N-phospho-L-histidine.</text>
        <dbReference type="EC" id="2.7.13.3"/>
    </reaction>
</comment>
<dbReference type="InterPro" id="IPR050482">
    <property type="entry name" value="Sensor_HK_TwoCompSys"/>
</dbReference>
<dbReference type="GO" id="GO:0005524">
    <property type="term" value="F:ATP binding"/>
    <property type="evidence" value="ECO:0007669"/>
    <property type="project" value="UniProtKB-KW"/>
</dbReference>
<name>A0A8B2VNQ7_CUTAC</name>
<dbReference type="EC" id="2.7.13.3" evidence="2"/>
<dbReference type="InterPro" id="IPR036890">
    <property type="entry name" value="HATPase_C_sf"/>
</dbReference>
<dbReference type="PANTHER" id="PTHR24421">
    <property type="entry name" value="NITRATE/NITRITE SENSOR PROTEIN NARX-RELATED"/>
    <property type="match status" value="1"/>
</dbReference>
<dbReference type="SMART" id="SM00387">
    <property type="entry name" value="HATPase_c"/>
    <property type="match status" value="1"/>
</dbReference>
<comment type="caution">
    <text evidence="10">The sequence shown here is derived from an EMBL/GenBank/DDBJ whole genome shotgun (WGS) entry which is preliminary data.</text>
</comment>
<gene>
    <name evidence="10" type="ORF">B1B09_01585</name>
</gene>
<protein>
    <recommendedName>
        <fullName evidence="2">histidine kinase</fullName>
        <ecNumber evidence="2">2.7.13.3</ecNumber>
    </recommendedName>
</protein>
<dbReference type="Proteomes" id="UP000226191">
    <property type="component" value="Unassembled WGS sequence"/>
</dbReference>
<dbReference type="PANTHER" id="PTHR24421:SF10">
    <property type="entry name" value="NITRATE_NITRITE SENSOR PROTEIN NARQ"/>
    <property type="match status" value="1"/>
</dbReference>
<dbReference type="GO" id="GO:0016020">
    <property type="term" value="C:membrane"/>
    <property type="evidence" value="ECO:0007669"/>
    <property type="project" value="InterPro"/>
</dbReference>
<dbReference type="InterPro" id="IPR003594">
    <property type="entry name" value="HATPase_dom"/>
</dbReference>
<dbReference type="RefSeq" id="WP_002519079.1">
    <property type="nucleotide sequence ID" value="NZ_AP019664.1"/>
</dbReference>
<evidence type="ECO:0000256" key="8">
    <source>
        <dbReference type="ARBA" id="ARBA00023012"/>
    </source>
</evidence>
<feature type="domain" description="Histidine kinase/HSP90-like ATPase" evidence="9">
    <location>
        <begin position="278"/>
        <end position="372"/>
    </location>
</feature>
<sequence length="374" mass="39522">MFSTANLKSLAHAFVLAVLCGPMALLSLLGLVLIGGVGSASDDMWRGMAFWRGCRVPRPRTPGVDWRTWLCALVQMLLGAAAFGVLSMGSVLAGAFAWAAITTQHGWDLFGWYPGDGLARPVMASLSLITLMLEIVSCWVLSGLSVAVWALLTMTRTTVDDLQRSRKVLTDSFSSERRRIERELHDGVQQYLTATQLALATAQLASTDNPEALAAIAIAQENTGRAVAALRTTIRGIHPRVLDEAGLTEAVRELVGLSGLRGSVQVQENGHDQQVSSSGAVLLYHAVAEAMTNAVRHGGASAVAVTVTWHAESVEVTVVDDGTGPQDGAVSPDSSGLAGLTQQAEMLGGSLWFGQDKATGGGRLRVQIPRKTAV</sequence>
<dbReference type="Gene3D" id="1.20.5.1930">
    <property type="match status" value="1"/>
</dbReference>
<evidence type="ECO:0000256" key="5">
    <source>
        <dbReference type="ARBA" id="ARBA00022741"/>
    </source>
</evidence>
<evidence type="ECO:0000313" key="10">
    <source>
        <dbReference type="EMBL" id="PGF36351.1"/>
    </source>
</evidence>
<dbReference type="CDD" id="cd16917">
    <property type="entry name" value="HATPase_UhpB-NarQ-NarX-like"/>
    <property type="match status" value="1"/>
</dbReference>
<keyword evidence="3" id="KW-0597">Phosphoprotein</keyword>
<dbReference type="EMBL" id="MVCE01000001">
    <property type="protein sequence ID" value="PGF36351.1"/>
    <property type="molecule type" value="Genomic_DNA"/>
</dbReference>